<organism evidence="3 4">
    <name type="scientific">Brumimicrobium salinarum</name>
    <dbReference type="NCBI Taxonomy" id="2058658"/>
    <lineage>
        <taxon>Bacteria</taxon>
        <taxon>Pseudomonadati</taxon>
        <taxon>Bacteroidota</taxon>
        <taxon>Flavobacteriia</taxon>
        <taxon>Flavobacteriales</taxon>
        <taxon>Crocinitomicaceae</taxon>
        <taxon>Brumimicrobium</taxon>
    </lineage>
</organism>
<evidence type="ECO:0000313" key="4">
    <source>
        <dbReference type="Proteomes" id="UP000236654"/>
    </source>
</evidence>
<protein>
    <recommendedName>
        <fullName evidence="2">LTD domain-containing protein</fullName>
    </recommendedName>
</protein>
<keyword evidence="1" id="KW-1133">Transmembrane helix</keyword>
<dbReference type="InterPro" id="IPR001322">
    <property type="entry name" value="Lamin_tail_dom"/>
</dbReference>
<feature type="transmembrane region" description="Helical" evidence="1">
    <location>
        <begin position="748"/>
        <end position="770"/>
    </location>
</feature>
<evidence type="ECO:0000313" key="3">
    <source>
        <dbReference type="EMBL" id="PKR82087.1"/>
    </source>
</evidence>
<keyword evidence="1" id="KW-0812">Transmembrane</keyword>
<gene>
    <name evidence="3" type="ORF">CW751_01755</name>
</gene>
<comment type="caution">
    <text evidence="3">The sequence shown here is derived from an EMBL/GenBank/DDBJ whole genome shotgun (WGS) entry which is preliminary data.</text>
</comment>
<dbReference type="RefSeq" id="WP_101333233.1">
    <property type="nucleotide sequence ID" value="NZ_PJNI01000001.1"/>
</dbReference>
<dbReference type="InterPro" id="IPR036415">
    <property type="entry name" value="Lamin_tail_dom_sf"/>
</dbReference>
<feature type="domain" description="LTD" evidence="2">
    <location>
        <begin position="567"/>
        <end position="710"/>
    </location>
</feature>
<dbReference type="Gene3D" id="2.60.40.1260">
    <property type="entry name" value="Lamin Tail domain"/>
    <property type="match status" value="1"/>
</dbReference>
<dbReference type="AlphaFoldDB" id="A0A2I0R683"/>
<reference evidence="3 4" key="1">
    <citation type="submission" date="2017-12" db="EMBL/GenBank/DDBJ databases">
        <title>The draft genome sequence of Brumimicrobium saltpan LHR20.</title>
        <authorList>
            <person name="Do Z.-J."/>
            <person name="Luo H.-R."/>
        </authorList>
    </citation>
    <scope>NUCLEOTIDE SEQUENCE [LARGE SCALE GENOMIC DNA]</scope>
    <source>
        <strain evidence="3 4">LHR20</strain>
    </source>
</reference>
<keyword evidence="4" id="KW-1185">Reference proteome</keyword>
<dbReference type="Pfam" id="PF00932">
    <property type="entry name" value="LTD"/>
    <property type="match status" value="1"/>
</dbReference>
<evidence type="ECO:0000259" key="2">
    <source>
        <dbReference type="PROSITE" id="PS51841"/>
    </source>
</evidence>
<sequence length="773" mass="90358">MRVILILFSLIIFQVYAQNEVVFNPTGGNYPGLKQVVVHIPKGFEVYVSRDGTLPTKQSEKVSGILNIKGDEALYFAIFKEGQQPYYTSNTYITSRKQTLPFFSIITDPNHLFDKQNGIYEMGCCADKDAPFKGANFWKDIEKPIHVEFIDQNKKAFSQAAGIKIFGGYSVSMPQKSFAIYARKKYGDNRFRYPLFPQLPFQKYKNFILRNAGGDMKGAHIRDVFATQVSKKSGLSFQEYRPVAVYINGKYWGIYNLREKINEHFIHAHHGIPKDDVGIIRPPKKVQDGPPKILKNYHDLMKFLETRKSLNQDDIQQIQNVIDIDDYLIYSTLQIILGNSDAAGNIRLYNDFKKNTPFKTVLFDLDMGMNIFDEEKHLENSLQLFTADKNTDIQYPTEYTLLLRKLLSNNQIQIRFINYYMDALNTYFNPQSAHKELHKLTHEMMNEIPFHLKRWDISQLRYDRSIQRLQKFIKHRPSIAFKHLKSYFNLHNTFEVKYEASEGGQVKVNSLLLDQNFKGDYFKSIPIQVEALPADNFEFVGWKNSTDHTQIKQIRVQKNEILISPIFKPKEAPNYAHKLIIREVYIANKNEKNTSWIEIYNRSKDTINLNNWKVKNKNNINIYTFSSNANILPHSSIVLVENKQYFYQKYDKNITVFGDIPFGFNVNNRAFKLFDYQEYKIQSLSLQNLPKPTNEQYSFHNIHHEVNVNHPQFWIEKEPTPGLTDISVIKANKEEKENERSQLISNTFLFYGIISALIIIILFFIILANYMEK</sequence>
<evidence type="ECO:0000256" key="1">
    <source>
        <dbReference type="SAM" id="Phobius"/>
    </source>
</evidence>
<dbReference type="SUPFAM" id="SSF74853">
    <property type="entry name" value="Lamin A/C globular tail domain"/>
    <property type="match status" value="1"/>
</dbReference>
<name>A0A2I0R683_9FLAO</name>
<keyword evidence="1" id="KW-0472">Membrane</keyword>
<dbReference type="EMBL" id="PJNI01000001">
    <property type="protein sequence ID" value="PKR82087.1"/>
    <property type="molecule type" value="Genomic_DNA"/>
</dbReference>
<dbReference type="Proteomes" id="UP000236654">
    <property type="component" value="Unassembled WGS sequence"/>
</dbReference>
<dbReference type="PROSITE" id="PS51841">
    <property type="entry name" value="LTD"/>
    <property type="match status" value="1"/>
</dbReference>
<dbReference type="Pfam" id="PF08757">
    <property type="entry name" value="CotH"/>
    <property type="match status" value="1"/>
</dbReference>
<accession>A0A2I0R683</accession>
<proteinExistence type="predicted"/>
<dbReference type="OrthoDB" id="9806464at2"/>
<dbReference type="InterPro" id="IPR014867">
    <property type="entry name" value="Spore_coat_CotH_CotH2/3/7"/>
</dbReference>